<evidence type="ECO:0000256" key="3">
    <source>
        <dbReference type="ARBA" id="ARBA00022989"/>
    </source>
</evidence>
<dbReference type="GO" id="GO:0015179">
    <property type="term" value="F:L-amino acid transmembrane transporter activity"/>
    <property type="evidence" value="ECO:0007669"/>
    <property type="project" value="TreeGrafter"/>
</dbReference>
<evidence type="ECO:0000256" key="5">
    <source>
        <dbReference type="SAM" id="Phobius"/>
    </source>
</evidence>
<feature type="transmembrane region" description="Helical" evidence="5">
    <location>
        <begin position="252"/>
        <end position="273"/>
    </location>
</feature>
<feature type="transmembrane region" description="Helical" evidence="5">
    <location>
        <begin position="108"/>
        <end position="130"/>
    </location>
</feature>
<feature type="transmembrane region" description="Helical" evidence="5">
    <location>
        <begin position="285"/>
        <end position="311"/>
    </location>
</feature>
<organism evidence="7 8">
    <name type="scientific">Symbiodinium pilosum</name>
    <name type="common">Dinoflagellate</name>
    <dbReference type="NCBI Taxonomy" id="2952"/>
    <lineage>
        <taxon>Eukaryota</taxon>
        <taxon>Sar</taxon>
        <taxon>Alveolata</taxon>
        <taxon>Dinophyceae</taxon>
        <taxon>Suessiales</taxon>
        <taxon>Symbiodiniaceae</taxon>
        <taxon>Symbiodinium</taxon>
    </lineage>
</organism>
<comment type="subcellular location">
    <subcellularLocation>
        <location evidence="1">Membrane</location>
        <topology evidence="1">Multi-pass membrane protein</topology>
    </subcellularLocation>
</comment>
<feature type="transmembrane region" description="Helical" evidence="5">
    <location>
        <begin position="432"/>
        <end position="453"/>
    </location>
</feature>
<keyword evidence="2 5" id="KW-0812">Transmembrane</keyword>
<reference evidence="7" key="1">
    <citation type="submission" date="2021-02" db="EMBL/GenBank/DDBJ databases">
        <authorList>
            <person name="Dougan E. K."/>
            <person name="Rhodes N."/>
            <person name="Thang M."/>
            <person name="Chan C."/>
        </authorList>
    </citation>
    <scope>NUCLEOTIDE SEQUENCE</scope>
</reference>
<keyword evidence="8" id="KW-1185">Reference proteome</keyword>
<protein>
    <submittedName>
        <fullName evidence="7">Avt3 protein</fullName>
    </submittedName>
</protein>
<dbReference type="Pfam" id="PF01490">
    <property type="entry name" value="Aa_trans"/>
    <property type="match status" value="1"/>
</dbReference>
<feature type="domain" description="Amino acid transporter transmembrane" evidence="6">
    <location>
        <begin position="81"/>
        <end position="428"/>
    </location>
</feature>
<name>A0A812PGZ3_SYMPI</name>
<dbReference type="InterPro" id="IPR013057">
    <property type="entry name" value="AA_transpt_TM"/>
</dbReference>
<evidence type="ECO:0000256" key="4">
    <source>
        <dbReference type="ARBA" id="ARBA00023136"/>
    </source>
</evidence>
<keyword evidence="4 5" id="KW-0472">Membrane</keyword>
<feature type="transmembrane region" description="Helical" evidence="5">
    <location>
        <begin position="189"/>
        <end position="207"/>
    </location>
</feature>
<evidence type="ECO:0000256" key="2">
    <source>
        <dbReference type="ARBA" id="ARBA00022692"/>
    </source>
</evidence>
<comment type="caution">
    <text evidence="7">The sequence shown here is derived from an EMBL/GenBank/DDBJ whole genome shotgun (WGS) entry which is preliminary data.</text>
</comment>
<dbReference type="GO" id="GO:0016020">
    <property type="term" value="C:membrane"/>
    <property type="evidence" value="ECO:0007669"/>
    <property type="project" value="UniProtKB-SubCell"/>
</dbReference>
<dbReference type="EMBL" id="CAJNIZ010014172">
    <property type="protein sequence ID" value="CAE7358747.1"/>
    <property type="molecule type" value="Genomic_DNA"/>
</dbReference>
<proteinExistence type="predicted"/>
<feature type="transmembrane region" description="Helical" evidence="5">
    <location>
        <begin position="156"/>
        <end position="177"/>
    </location>
</feature>
<gene>
    <name evidence="7" type="primary">avt3</name>
    <name evidence="7" type="ORF">SPIL2461_LOCUS8558</name>
</gene>
<evidence type="ECO:0000259" key="6">
    <source>
        <dbReference type="Pfam" id="PF01490"/>
    </source>
</evidence>
<evidence type="ECO:0000256" key="1">
    <source>
        <dbReference type="ARBA" id="ARBA00004141"/>
    </source>
</evidence>
<accession>A0A812PGZ3</accession>
<feature type="transmembrane region" description="Helical" evidence="5">
    <location>
        <begin position="214"/>
        <end position="232"/>
    </location>
</feature>
<keyword evidence="3 5" id="KW-1133">Transmembrane helix</keyword>
<dbReference type="AlphaFoldDB" id="A0A812PGZ3"/>
<evidence type="ECO:0000313" key="7">
    <source>
        <dbReference type="EMBL" id="CAE7358747.1"/>
    </source>
</evidence>
<evidence type="ECO:0000313" key="8">
    <source>
        <dbReference type="Proteomes" id="UP000649617"/>
    </source>
</evidence>
<dbReference type="PANTHER" id="PTHR22950:SF666">
    <property type="entry name" value="VACUOLAR AMINO ACID TRANSPORTER 4"/>
    <property type="match status" value="1"/>
</dbReference>
<feature type="transmembrane region" description="Helical" evidence="5">
    <location>
        <begin position="376"/>
        <end position="393"/>
    </location>
</feature>
<feature type="transmembrane region" description="Helical" evidence="5">
    <location>
        <begin position="331"/>
        <end position="355"/>
    </location>
</feature>
<feature type="transmembrane region" description="Helical" evidence="5">
    <location>
        <begin position="399"/>
        <end position="423"/>
    </location>
</feature>
<dbReference type="Proteomes" id="UP000649617">
    <property type="component" value="Unassembled WGS sequence"/>
</dbReference>
<sequence>MSPELAASRRLREPGGFRRGFLQTQAMNQGTPAEDMPQRWSIRLVDSIVSTSFAVESHVYGLNLSDDEDASPVVSQGAGNLNIAFLIFKGNCGCAILYMPRGWMHGGLVLASILVPLIGFASIWCAHLLLKVRLTMDRSAGYGDLMNSALGPKGQAAANLFIVLLQLGICCTYFIVASKLLQTTICPNVALDVLIAVMAVVMVPLVALRKVASLWPLSLLGTVLVIVGLLIVGSLEVQAVVEESPELTMLNWSGVLVCIGQACFMFEGIGLILPTYDASRNPQDFTWIYVLVQILTLAIVCAIGLLGYTAFGNEVSNLILLNFPQSAAVFTVRFAFMLQVWCSFPLQFLPATRLLESFMFTPISDPPLARKAAKTAFRAVVVALLAGLAVLGASKLDNFVSLIGALCGVPLAFIFPAIAHYVLVKECVWSDILLAAFGVVLTILVTAVNVAAFG</sequence>
<dbReference type="PANTHER" id="PTHR22950">
    <property type="entry name" value="AMINO ACID TRANSPORTER"/>
    <property type="match status" value="1"/>
</dbReference>
<dbReference type="OrthoDB" id="1684102at2759"/>